<dbReference type="Proteomes" id="UP000057820">
    <property type="component" value="Plasmid 2"/>
</dbReference>
<dbReference type="EMBL" id="LN868939">
    <property type="protein sequence ID" value="CRY82257.1"/>
    <property type="molecule type" value="Genomic_DNA"/>
</dbReference>
<evidence type="ECO:0000313" key="3">
    <source>
        <dbReference type="Proteomes" id="UP000057820"/>
    </source>
</evidence>
<gene>
    <name evidence="2" type="ORF">ERS450000_04867</name>
</gene>
<feature type="compositionally biased region" description="Gly residues" evidence="1">
    <location>
        <begin position="1"/>
        <end position="11"/>
    </location>
</feature>
<name>A0A0H5P3L8_NOCFR</name>
<protein>
    <submittedName>
        <fullName evidence="2">Uncharacterized protein</fullName>
    </submittedName>
</protein>
<accession>A0A0H5P3L8</accession>
<organism evidence="2 3">
    <name type="scientific">Nocardia farcinica</name>
    <dbReference type="NCBI Taxonomy" id="37329"/>
    <lineage>
        <taxon>Bacteria</taxon>
        <taxon>Bacillati</taxon>
        <taxon>Actinomycetota</taxon>
        <taxon>Actinomycetes</taxon>
        <taxon>Mycobacteriales</taxon>
        <taxon>Nocardiaceae</taxon>
        <taxon>Nocardia</taxon>
    </lineage>
</organism>
<feature type="region of interest" description="Disordered" evidence="1">
    <location>
        <begin position="99"/>
        <end position="125"/>
    </location>
</feature>
<dbReference type="AlphaFoldDB" id="A0A0H5P3L8"/>
<dbReference type="KEGG" id="nfr:ERS450000_04867"/>
<sequence length="125" mass="13256">MGDGPQDGGPGARVEDGARRGLDTEFAVERAAGVRDDREREIIGVFAQFRGCRMEHDHFADTRGRDLFGTGDERAQVQVAYGAAREAAELQVDQAGRIGDGHLITGDGVQRAPGHGAEQGHGDSS</sequence>
<reference evidence="3" key="1">
    <citation type="submission" date="2015-03" db="EMBL/GenBank/DDBJ databases">
        <authorList>
            <consortium name="Pathogen Informatics"/>
        </authorList>
    </citation>
    <scope>NUCLEOTIDE SEQUENCE [LARGE SCALE GENOMIC DNA]</scope>
    <source>
        <strain evidence="3">NCTC11134</strain>
        <plasmid evidence="3">2</plasmid>
    </source>
</reference>
<geneLocation type="plasmid" evidence="2">
    <name>2</name>
</geneLocation>
<evidence type="ECO:0000313" key="2">
    <source>
        <dbReference type="EMBL" id="CRY82257.1"/>
    </source>
</evidence>
<proteinExistence type="predicted"/>
<feature type="region of interest" description="Disordered" evidence="1">
    <location>
        <begin position="1"/>
        <end position="21"/>
    </location>
</feature>
<keyword evidence="2" id="KW-0614">Plasmid</keyword>
<evidence type="ECO:0000256" key="1">
    <source>
        <dbReference type="SAM" id="MobiDB-lite"/>
    </source>
</evidence>